<gene>
    <name evidence="1" type="ORF">DJ83_16260</name>
</gene>
<name>A0A256KES2_HALEZ</name>
<proteinExistence type="predicted"/>
<dbReference type="EMBL" id="NHOW01000207">
    <property type="protein sequence ID" value="OYR57817.1"/>
    <property type="molecule type" value="Genomic_DNA"/>
</dbReference>
<reference evidence="1 2" key="1">
    <citation type="journal article" date="2014" name="Front. Microbiol.">
        <title>Population and genomic analysis of the genus Halorubrum.</title>
        <authorList>
            <person name="Fullmer M.S."/>
            <person name="Soucy S.M."/>
            <person name="Swithers K.S."/>
            <person name="Makkay A.M."/>
            <person name="Wheeler R."/>
            <person name="Ventosa A."/>
            <person name="Gogarten J.P."/>
            <person name="Papke R.T."/>
        </authorList>
    </citation>
    <scope>NUCLEOTIDE SEQUENCE [LARGE SCALE GENOMIC DNA]</scope>
    <source>
        <strain evidence="1 2">LD3</strain>
    </source>
</reference>
<dbReference type="Proteomes" id="UP000216409">
    <property type="component" value="Unassembled WGS sequence"/>
</dbReference>
<protein>
    <submittedName>
        <fullName evidence="1">Uncharacterized protein</fullName>
    </submittedName>
</protein>
<evidence type="ECO:0000313" key="2">
    <source>
        <dbReference type="Proteomes" id="UP000216409"/>
    </source>
</evidence>
<evidence type="ECO:0000313" key="1">
    <source>
        <dbReference type="EMBL" id="OYR57817.1"/>
    </source>
</evidence>
<organism evidence="1 2">
    <name type="scientific">Halorubrum ezzemoulense</name>
    <name type="common">Halorubrum chaoviator</name>
    <dbReference type="NCBI Taxonomy" id="337243"/>
    <lineage>
        <taxon>Archaea</taxon>
        <taxon>Methanobacteriati</taxon>
        <taxon>Methanobacteriota</taxon>
        <taxon>Stenosarchaea group</taxon>
        <taxon>Halobacteria</taxon>
        <taxon>Halobacteriales</taxon>
        <taxon>Haloferacaceae</taxon>
        <taxon>Halorubrum</taxon>
    </lineage>
</organism>
<comment type="caution">
    <text evidence="1">The sequence shown here is derived from an EMBL/GenBank/DDBJ whole genome shotgun (WGS) entry which is preliminary data.</text>
</comment>
<sequence>MGSLYVPVDTLEIPVGVLNVDFEVDLFARRDGRLVTGFVGSQGRWTVLGSHFEDVSSTFSVETIFEVSVPFVSIDRGPDVVLTGRRIFFYLPLNVYCFSGTRFNPYLFVG</sequence>
<accession>A0A256KES2</accession>
<dbReference type="AlphaFoldDB" id="A0A256KES2"/>